<evidence type="ECO:0000259" key="2">
    <source>
        <dbReference type="Pfam" id="PF21939"/>
    </source>
</evidence>
<feature type="compositionally biased region" description="Low complexity" evidence="1">
    <location>
        <begin position="287"/>
        <end position="297"/>
    </location>
</feature>
<evidence type="ECO:0000313" key="4">
    <source>
        <dbReference type="Proteomes" id="UP000241935"/>
    </source>
</evidence>
<feature type="compositionally biased region" description="Basic and acidic residues" evidence="1">
    <location>
        <begin position="195"/>
        <end position="204"/>
    </location>
</feature>
<reference evidence="3 4" key="1">
    <citation type="submission" date="2017-12" db="EMBL/GenBank/DDBJ databases">
        <title>Phages infecting Faecalibacterium prausnitzii belong to novel viral genera that help decipher intestinal viromes.</title>
        <authorList>
            <person name="Petit M.-A."/>
            <person name="De Paepe M."/>
            <person name="Benevides L."/>
            <person name="Langella P."/>
        </authorList>
    </citation>
    <scope>NUCLEOTIDE SEQUENCE [LARGE SCALE GENOMIC DNA]</scope>
</reference>
<feature type="region of interest" description="Disordered" evidence="1">
    <location>
        <begin position="186"/>
        <end position="232"/>
    </location>
</feature>
<keyword evidence="4" id="KW-1185">Reference proteome</keyword>
<protein>
    <submittedName>
        <fullName evidence="3">Putative tail fiber protein</fullName>
    </submittedName>
</protein>
<dbReference type="EMBL" id="MG711464">
    <property type="protein sequence ID" value="AUV56613.1"/>
    <property type="molecule type" value="Genomic_DNA"/>
</dbReference>
<feature type="region of interest" description="Disordered" evidence="1">
    <location>
        <begin position="287"/>
        <end position="306"/>
    </location>
</feature>
<dbReference type="SUPFAM" id="SSF88874">
    <property type="entry name" value="Receptor-binding domain of short tail fibre protein gp12"/>
    <property type="match status" value="1"/>
</dbReference>
<dbReference type="RefSeq" id="YP_009797292.1">
    <property type="nucleotide sequence ID" value="NC_047912.1"/>
</dbReference>
<name>A0A2K9V3F4_9CAUD</name>
<feature type="region of interest" description="Disordered" evidence="1">
    <location>
        <begin position="391"/>
        <end position="445"/>
    </location>
</feature>
<dbReference type="KEGG" id="vg:54987704"/>
<feature type="compositionally biased region" description="Low complexity" evidence="1">
    <location>
        <begin position="395"/>
        <end position="439"/>
    </location>
</feature>
<organism evidence="3 4">
    <name type="scientific">Faecalibacterium phage FP_Lugh</name>
    <dbReference type="NCBI Taxonomy" id="2070184"/>
    <lineage>
        <taxon>Viruses</taxon>
        <taxon>Duplodnaviria</taxon>
        <taxon>Heunggongvirae</taxon>
        <taxon>Uroviricota</taxon>
        <taxon>Caudoviricetes</taxon>
        <taxon>Lughvirus</taxon>
        <taxon>Lughvirus lugh</taxon>
    </lineage>
</organism>
<evidence type="ECO:0000313" key="3">
    <source>
        <dbReference type="EMBL" id="AUV56613.1"/>
    </source>
</evidence>
<evidence type="ECO:0000256" key="1">
    <source>
        <dbReference type="SAM" id="MobiDB-lite"/>
    </source>
</evidence>
<dbReference type="InterPro" id="IPR053827">
    <property type="entry name" value="Gp10_C"/>
</dbReference>
<dbReference type="Proteomes" id="UP000241935">
    <property type="component" value="Segment"/>
</dbReference>
<dbReference type="GeneID" id="54987704"/>
<sequence>MSKIVLYPANGYDFDAADVAAYLAGLTSGVFSSAEDFPVTAAGGLKVTVGMGRGWVHPSRFTGYSITKREADTLTMPLADPSLPRIDRIVMRYDAGARAASLHVLQGTASSTPTAPAISRTELIYDLCLAEITRPAGSTAVTTGQITDTRLDEKLCGIVRDGVTGIPTDELLAAARERIATLEENASNSAAAAKDSAEAAKSSETKSAASEKNAKDSETNAQRALQDTETKHTAALKDIAQARTAALNDVAASTKTATAAANIATQQATAAAGSASTAATKAGEASTSAGAASTSRQAAEKAQKAAEDAAALAGTRAGTDKTLRVEDAPADAAAVRKLIEESLAAQREEDYKRVRYWASNDPTSPASFIGGTWERVEGEFIMGASSAYPVGTTGGSATHTQTTAEMPSHNHSGSTGSAGGHSHSASTGSAGSHSHSGTTDWAGSHSHNVNAEYKSGGDDGESYRIRNYGASWANYKFTTSSDGSHTHSFSTNSAGGHSHSVSIGDAGAHTHTVSIGSTGSGQAMSVLNPYYALYIWVRVDDAA</sequence>
<proteinExistence type="predicted"/>
<dbReference type="Pfam" id="PF21939">
    <property type="entry name" value="Gp10_C"/>
    <property type="match status" value="1"/>
</dbReference>
<feature type="domain" description="Baseplate structural protein Gp10 C-terminal" evidence="2">
    <location>
        <begin position="357"/>
        <end position="539"/>
    </location>
</feature>
<accession>A0A2K9V3F4</accession>